<name>A0A6A5YPF7_9PLEO</name>
<dbReference type="EMBL" id="ML977350">
    <property type="protein sequence ID" value="KAF2108088.1"/>
    <property type="molecule type" value="Genomic_DNA"/>
</dbReference>
<accession>A0A6A5YPF7</accession>
<evidence type="ECO:0000313" key="2">
    <source>
        <dbReference type="Proteomes" id="UP000799770"/>
    </source>
</evidence>
<dbReference type="SUPFAM" id="SSF54909">
    <property type="entry name" value="Dimeric alpha+beta barrel"/>
    <property type="match status" value="1"/>
</dbReference>
<keyword evidence="2" id="KW-1185">Reference proteome</keyword>
<dbReference type="Proteomes" id="UP000799770">
    <property type="component" value="Unassembled WGS sequence"/>
</dbReference>
<sequence length="112" mass="12144">MSSPITAIVAYPTKHSETGESIKFDLNYYTSTHMPLINPSPLTGQPQPYHLQAVVKFKSLDGFKNALEKEGPVTKPDVEKFSNIFPVVWVAEPVPGGEQTVAGLESDGTAQV</sequence>
<dbReference type="AlphaFoldDB" id="A0A6A5YPF7"/>
<gene>
    <name evidence="1" type="ORF">BDV96DRAFT_653295</name>
</gene>
<dbReference type="Gene3D" id="3.30.70.100">
    <property type="match status" value="1"/>
</dbReference>
<dbReference type="OrthoDB" id="4892971at2759"/>
<organism evidence="1 2">
    <name type="scientific">Lophiotrema nucula</name>
    <dbReference type="NCBI Taxonomy" id="690887"/>
    <lineage>
        <taxon>Eukaryota</taxon>
        <taxon>Fungi</taxon>
        <taxon>Dikarya</taxon>
        <taxon>Ascomycota</taxon>
        <taxon>Pezizomycotina</taxon>
        <taxon>Dothideomycetes</taxon>
        <taxon>Pleosporomycetidae</taxon>
        <taxon>Pleosporales</taxon>
        <taxon>Lophiotremataceae</taxon>
        <taxon>Lophiotrema</taxon>
    </lineage>
</organism>
<reference evidence="1" key="1">
    <citation type="journal article" date="2020" name="Stud. Mycol.">
        <title>101 Dothideomycetes genomes: a test case for predicting lifestyles and emergence of pathogens.</title>
        <authorList>
            <person name="Haridas S."/>
            <person name="Albert R."/>
            <person name="Binder M."/>
            <person name="Bloem J."/>
            <person name="Labutti K."/>
            <person name="Salamov A."/>
            <person name="Andreopoulos B."/>
            <person name="Baker S."/>
            <person name="Barry K."/>
            <person name="Bills G."/>
            <person name="Bluhm B."/>
            <person name="Cannon C."/>
            <person name="Castanera R."/>
            <person name="Culley D."/>
            <person name="Daum C."/>
            <person name="Ezra D."/>
            <person name="Gonzalez J."/>
            <person name="Henrissat B."/>
            <person name="Kuo A."/>
            <person name="Liang C."/>
            <person name="Lipzen A."/>
            <person name="Lutzoni F."/>
            <person name="Magnuson J."/>
            <person name="Mondo S."/>
            <person name="Nolan M."/>
            <person name="Ohm R."/>
            <person name="Pangilinan J."/>
            <person name="Park H.-J."/>
            <person name="Ramirez L."/>
            <person name="Alfaro M."/>
            <person name="Sun H."/>
            <person name="Tritt A."/>
            <person name="Yoshinaga Y."/>
            <person name="Zwiers L.-H."/>
            <person name="Turgeon B."/>
            <person name="Goodwin S."/>
            <person name="Spatafora J."/>
            <person name="Crous P."/>
            <person name="Grigoriev I."/>
        </authorList>
    </citation>
    <scope>NUCLEOTIDE SEQUENCE</scope>
    <source>
        <strain evidence="1">CBS 627.86</strain>
    </source>
</reference>
<protein>
    <recommendedName>
        <fullName evidence="3">EthD domain-containing protein</fullName>
    </recommendedName>
</protein>
<dbReference type="InterPro" id="IPR011008">
    <property type="entry name" value="Dimeric_a/b-barrel"/>
</dbReference>
<proteinExistence type="predicted"/>
<evidence type="ECO:0000313" key="1">
    <source>
        <dbReference type="EMBL" id="KAF2108088.1"/>
    </source>
</evidence>
<evidence type="ECO:0008006" key="3">
    <source>
        <dbReference type="Google" id="ProtNLM"/>
    </source>
</evidence>